<gene>
    <name evidence="1" type="ORF">CA14_004541</name>
</gene>
<evidence type="ECO:0000313" key="2">
    <source>
        <dbReference type="Proteomes" id="UP000275480"/>
    </source>
</evidence>
<accession>A0AB74BT72</accession>
<dbReference type="EMBL" id="QQZZ01000174">
    <property type="protein sequence ID" value="RMZ37634.1"/>
    <property type="molecule type" value="Genomic_DNA"/>
</dbReference>
<reference evidence="1 2" key="1">
    <citation type="submission" date="2018-07" db="EMBL/GenBank/DDBJ databases">
        <title>Identification of spontaneous genetic mutation associated with occurrence of a yellow conidial color mutant of Aspergillus flavus.</title>
        <authorList>
            <person name="Chang P.-K."/>
            <person name="Mack B.M."/>
            <person name="Scharfenstein L."/>
            <person name="Gilbert M.K."/>
        </authorList>
    </citation>
    <scope>NUCLEOTIDE SEQUENCE [LARGE SCALE GENOMIC DNA]</scope>
    <source>
        <strain evidence="1 2">CA14</strain>
    </source>
</reference>
<protein>
    <submittedName>
        <fullName evidence="1">Uncharacterized protein</fullName>
    </submittedName>
</protein>
<evidence type="ECO:0000313" key="1">
    <source>
        <dbReference type="EMBL" id="RMZ37634.1"/>
    </source>
</evidence>
<sequence>MADAVHQDGLTSYCDLRILTNGLEVYCNAKSFDMARQDTQAYIPHLASQHLVYVGNELARLREMLNLSPRCISAIRVPTASVWPHTPVRRVVEYSGTDFAVVQTTRGDIKAAHIVHTTKAWLGYLIPGLRPHISPVRGNAVHSAALAETSPSTCNLQRGCRAPPLPGGTAADYITHAPSGLPFVGQLPGRKHQWVSGGYHTMVKTILTIQDTIWEYPGSSVLAEVRLRALRQSLDLGQAAVSVPRL</sequence>
<dbReference type="SUPFAM" id="SSF51905">
    <property type="entry name" value="FAD/NAD(P)-binding domain"/>
    <property type="match status" value="1"/>
</dbReference>
<dbReference type="Gene3D" id="3.50.50.60">
    <property type="entry name" value="FAD/NAD(P)-binding domain"/>
    <property type="match status" value="1"/>
</dbReference>
<dbReference type="Gene3D" id="3.30.9.10">
    <property type="entry name" value="D-Amino Acid Oxidase, subunit A, domain 2"/>
    <property type="match status" value="1"/>
</dbReference>
<dbReference type="InterPro" id="IPR036188">
    <property type="entry name" value="FAD/NAD-bd_sf"/>
</dbReference>
<dbReference type="AlphaFoldDB" id="A0AB74BT72"/>
<proteinExistence type="predicted"/>
<organism evidence="1 2">
    <name type="scientific">Aspergillus flavus</name>
    <dbReference type="NCBI Taxonomy" id="5059"/>
    <lineage>
        <taxon>Eukaryota</taxon>
        <taxon>Fungi</taxon>
        <taxon>Dikarya</taxon>
        <taxon>Ascomycota</taxon>
        <taxon>Pezizomycotina</taxon>
        <taxon>Eurotiomycetes</taxon>
        <taxon>Eurotiomycetidae</taxon>
        <taxon>Eurotiales</taxon>
        <taxon>Aspergillaceae</taxon>
        <taxon>Aspergillus</taxon>
        <taxon>Aspergillus subgen. Circumdati</taxon>
    </lineage>
</organism>
<dbReference type="Proteomes" id="UP000275480">
    <property type="component" value="Unassembled WGS sequence"/>
</dbReference>
<comment type="caution">
    <text evidence="1">The sequence shown here is derived from an EMBL/GenBank/DDBJ whole genome shotgun (WGS) entry which is preliminary data.</text>
</comment>
<name>A0AB74BT72_ASPFL</name>